<gene>
    <name evidence="1" type="ORF">THAOC_37112</name>
</gene>
<dbReference type="Proteomes" id="UP000266841">
    <property type="component" value="Unassembled WGS sequence"/>
</dbReference>
<accession>K0R6R9</accession>
<dbReference type="EMBL" id="AGNL01049804">
    <property type="protein sequence ID" value="EJK44356.1"/>
    <property type="molecule type" value="Genomic_DNA"/>
</dbReference>
<dbReference type="AlphaFoldDB" id="K0R6R9"/>
<name>K0R6R9_THAOC</name>
<dbReference type="eggNOG" id="ENOG502SZ0J">
    <property type="taxonomic scope" value="Eukaryota"/>
</dbReference>
<evidence type="ECO:0000313" key="2">
    <source>
        <dbReference type="Proteomes" id="UP000266841"/>
    </source>
</evidence>
<keyword evidence="2" id="KW-1185">Reference proteome</keyword>
<proteinExistence type="predicted"/>
<protein>
    <submittedName>
        <fullName evidence="1">Uncharacterized protein</fullName>
    </submittedName>
</protein>
<sequence length="343" mass="38294">MRGVPHVFLAIVASLNSSGGFLPCKRRRTPTYLRENRENNGDLSKRIREARQTQDSFIEGLQKRISIVSKSQEFDEQLRGCSIVELPTVCFDALLPNQRLSGSTTDPTFMAFIRKLGLGGSFVMTSLNNRQRRMRRFGVVAKIEFVDMDGDLEDCTAVSFVLLGRQRCEIIGPTDSMSERIGRWRRGYDPDGEELRLGWGSESFVRRTSPAEDVVQDATISSPQIGSPPDVSEWTTNRIRTVEDKVEEVDPATIDHATRLIPLVEKWIDLASDQSTYDNTDVVAATRRKSGEPGLSVDAAALLRKVQSELGEMPRPSTPTAFCLWVAALINPLDPAARSKHRV</sequence>
<reference evidence="1 2" key="1">
    <citation type="journal article" date="2012" name="Genome Biol.">
        <title>Genome and low-iron response of an oceanic diatom adapted to chronic iron limitation.</title>
        <authorList>
            <person name="Lommer M."/>
            <person name="Specht M."/>
            <person name="Roy A.S."/>
            <person name="Kraemer L."/>
            <person name="Andreson R."/>
            <person name="Gutowska M.A."/>
            <person name="Wolf J."/>
            <person name="Bergner S.V."/>
            <person name="Schilhabel M.B."/>
            <person name="Klostermeier U.C."/>
            <person name="Beiko R.G."/>
            <person name="Rosenstiel P."/>
            <person name="Hippler M."/>
            <person name="Laroche J."/>
        </authorList>
    </citation>
    <scope>NUCLEOTIDE SEQUENCE [LARGE SCALE GENOMIC DNA]</scope>
    <source>
        <strain evidence="1 2">CCMP1005</strain>
    </source>
</reference>
<organism evidence="1 2">
    <name type="scientific">Thalassiosira oceanica</name>
    <name type="common">Marine diatom</name>
    <dbReference type="NCBI Taxonomy" id="159749"/>
    <lineage>
        <taxon>Eukaryota</taxon>
        <taxon>Sar</taxon>
        <taxon>Stramenopiles</taxon>
        <taxon>Ochrophyta</taxon>
        <taxon>Bacillariophyta</taxon>
        <taxon>Coscinodiscophyceae</taxon>
        <taxon>Thalassiosirophycidae</taxon>
        <taxon>Thalassiosirales</taxon>
        <taxon>Thalassiosiraceae</taxon>
        <taxon>Thalassiosira</taxon>
    </lineage>
</organism>
<comment type="caution">
    <text evidence="1">The sequence shown here is derived from an EMBL/GenBank/DDBJ whole genome shotgun (WGS) entry which is preliminary data.</text>
</comment>
<evidence type="ECO:0000313" key="1">
    <source>
        <dbReference type="EMBL" id="EJK44356.1"/>
    </source>
</evidence>
<dbReference type="OrthoDB" id="46534at2759"/>